<evidence type="ECO:0000259" key="2">
    <source>
        <dbReference type="Pfam" id="PF07811"/>
    </source>
</evidence>
<keyword evidence="1" id="KW-0472">Membrane</keyword>
<dbReference type="RefSeq" id="WP_065310261.1">
    <property type="nucleotide sequence ID" value="NZ_LOCQ01000061.1"/>
</dbReference>
<keyword evidence="1" id="KW-0812">Transmembrane</keyword>
<keyword evidence="1" id="KW-1133">Transmembrane helix</keyword>
<protein>
    <submittedName>
        <fullName evidence="3">TadE-like protein</fullName>
    </submittedName>
</protein>
<keyword evidence="4" id="KW-1185">Reference proteome</keyword>
<name>A0A1A7BX31_9BURK</name>
<comment type="caution">
    <text evidence="3">The sequence shown here is derived from an EMBL/GenBank/DDBJ whole genome shotgun (WGS) entry which is preliminary data.</text>
</comment>
<dbReference type="InterPro" id="IPR012495">
    <property type="entry name" value="TadE-like_dom"/>
</dbReference>
<evidence type="ECO:0000256" key="1">
    <source>
        <dbReference type="SAM" id="Phobius"/>
    </source>
</evidence>
<dbReference type="STRING" id="1747903.ASR47_1002357"/>
<evidence type="ECO:0000313" key="3">
    <source>
        <dbReference type="EMBL" id="OBV37299.1"/>
    </source>
</evidence>
<dbReference type="Pfam" id="PF07811">
    <property type="entry name" value="TadE"/>
    <property type="match status" value="1"/>
</dbReference>
<organism evidence="3 4">
    <name type="scientific">Janthinobacterium psychrotolerans</name>
    <dbReference type="NCBI Taxonomy" id="1747903"/>
    <lineage>
        <taxon>Bacteria</taxon>
        <taxon>Pseudomonadati</taxon>
        <taxon>Pseudomonadota</taxon>
        <taxon>Betaproteobacteria</taxon>
        <taxon>Burkholderiales</taxon>
        <taxon>Oxalobacteraceae</taxon>
        <taxon>Janthinobacterium</taxon>
    </lineage>
</organism>
<dbReference type="OrthoDB" id="8708025at2"/>
<dbReference type="Proteomes" id="UP000092713">
    <property type="component" value="Unassembled WGS sequence"/>
</dbReference>
<evidence type="ECO:0000313" key="4">
    <source>
        <dbReference type="Proteomes" id="UP000092713"/>
    </source>
</evidence>
<gene>
    <name evidence="3" type="ORF">ASR47_1002357</name>
</gene>
<reference evidence="3 4" key="1">
    <citation type="submission" date="2016-04" db="EMBL/GenBank/DDBJ databases">
        <title>Draft genome sequence of Janthinobacterium psychrotolerans sp. nov., isolated from freshwater sediments in Denmark.</title>
        <authorList>
            <person name="Gong X."/>
            <person name="Skrivergaard S."/>
            <person name="Korsgaard B.S."/>
            <person name="Schreiber L."/>
            <person name="Marshall I.P."/>
            <person name="Finster K."/>
            <person name="Schramm A."/>
        </authorList>
    </citation>
    <scope>NUCLEOTIDE SEQUENCE [LARGE SCALE GENOMIC DNA]</scope>
    <source>
        <strain evidence="3 4">S3-2</strain>
    </source>
</reference>
<sequence>MRRPCHRHATTGQQGVAAIELALIMLFFMGLLPVVLLFGRALFMYTVVQKSAQDAARYMATLPLQQMTNDDTANQAATFAVQLVRQALAETGPVLNANRISVQCIYSDGDYPCGSYPTRPLQVRVKFVAQLPIDFLPRLTLHWLPQLAPISLNANAVLRYAN</sequence>
<feature type="transmembrane region" description="Helical" evidence="1">
    <location>
        <begin position="21"/>
        <end position="43"/>
    </location>
</feature>
<dbReference type="AlphaFoldDB" id="A0A1A7BX31"/>
<accession>A0A1A7BX31</accession>
<proteinExistence type="predicted"/>
<dbReference type="EMBL" id="LOCQ01000061">
    <property type="protein sequence ID" value="OBV37299.1"/>
    <property type="molecule type" value="Genomic_DNA"/>
</dbReference>
<feature type="domain" description="TadE-like" evidence="2">
    <location>
        <begin position="15"/>
        <end position="57"/>
    </location>
</feature>
<dbReference type="PATRIC" id="fig|1747903.4.peg.805"/>